<evidence type="ECO:0000256" key="1">
    <source>
        <dbReference type="SAM" id="Phobius"/>
    </source>
</evidence>
<accession>A0A0M3HJ52</accession>
<name>A0A0M3HJ52_ASCLU</name>
<keyword evidence="1" id="KW-0812">Transmembrane</keyword>
<keyword evidence="2" id="KW-1185">Reference proteome</keyword>
<evidence type="ECO:0000313" key="3">
    <source>
        <dbReference type="WBParaSite" id="ALUE_0000154701-mRNA-1"/>
    </source>
</evidence>
<sequence>MFVVTFSYVPGIFKFLDDSGRDSDTRLSFYIFKCWTSSFPGSYPARVVEKVQIMVEASYVGAEWRIPPMHGFLETAFIIPIIVYFFIFEAIALCIRSSTWTNHPSFEYDFNSIHSVLINWS</sequence>
<organism evidence="2 3">
    <name type="scientific">Ascaris lumbricoides</name>
    <name type="common">Giant roundworm</name>
    <dbReference type="NCBI Taxonomy" id="6252"/>
    <lineage>
        <taxon>Eukaryota</taxon>
        <taxon>Metazoa</taxon>
        <taxon>Ecdysozoa</taxon>
        <taxon>Nematoda</taxon>
        <taxon>Chromadorea</taxon>
        <taxon>Rhabditida</taxon>
        <taxon>Spirurina</taxon>
        <taxon>Ascaridomorpha</taxon>
        <taxon>Ascaridoidea</taxon>
        <taxon>Ascarididae</taxon>
        <taxon>Ascaris</taxon>
    </lineage>
</organism>
<proteinExistence type="predicted"/>
<feature type="transmembrane region" description="Helical" evidence="1">
    <location>
        <begin position="77"/>
        <end position="95"/>
    </location>
</feature>
<reference evidence="3" key="1">
    <citation type="submission" date="2017-02" db="UniProtKB">
        <authorList>
            <consortium name="WormBaseParasite"/>
        </authorList>
    </citation>
    <scope>IDENTIFICATION</scope>
</reference>
<dbReference type="AlphaFoldDB" id="A0A0M3HJ52"/>
<dbReference type="WBParaSite" id="ALUE_0000154701-mRNA-1">
    <property type="protein sequence ID" value="ALUE_0000154701-mRNA-1"/>
    <property type="gene ID" value="ALUE_0000154701"/>
</dbReference>
<protein>
    <submittedName>
        <fullName evidence="3">Bestrophin homolog</fullName>
    </submittedName>
</protein>
<keyword evidence="1" id="KW-0472">Membrane</keyword>
<keyword evidence="1" id="KW-1133">Transmembrane helix</keyword>
<dbReference type="Proteomes" id="UP000036681">
    <property type="component" value="Unplaced"/>
</dbReference>
<evidence type="ECO:0000313" key="2">
    <source>
        <dbReference type="Proteomes" id="UP000036681"/>
    </source>
</evidence>